<feature type="region of interest" description="Disordered" evidence="1">
    <location>
        <begin position="1"/>
        <end position="25"/>
    </location>
</feature>
<accession>A0AAE1X0Z9</accession>
<reference evidence="3" key="2">
    <citation type="journal article" date="2024" name="Plant">
        <title>Genomic evolution and insights into agronomic trait innovations of Sesamum species.</title>
        <authorList>
            <person name="Miao H."/>
            <person name="Wang L."/>
            <person name="Qu L."/>
            <person name="Liu H."/>
            <person name="Sun Y."/>
            <person name="Le M."/>
            <person name="Wang Q."/>
            <person name="Wei S."/>
            <person name="Zheng Y."/>
            <person name="Lin W."/>
            <person name="Duan Y."/>
            <person name="Cao H."/>
            <person name="Xiong S."/>
            <person name="Wang X."/>
            <person name="Wei L."/>
            <person name="Li C."/>
            <person name="Ma Q."/>
            <person name="Ju M."/>
            <person name="Zhao R."/>
            <person name="Li G."/>
            <person name="Mu C."/>
            <person name="Tian Q."/>
            <person name="Mei H."/>
            <person name="Zhang T."/>
            <person name="Gao T."/>
            <person name="Zhang H."/>
        </authorList>
    </citation>
    <scope>NUCLEOTIDE SEQUENCE</scope>
    <source>
        <strain evidence="3">K16</strain>
    </source>
</reference>
<evidence type="ECO:0000259" key="2">
    <source>
        <dbReference type="Pfam" id="PF00078"/>
    </source>
</evidence>
<protein>
    <recommendedName>
        <fullName evidence="2">Reverse transcriptase domain-containing protein</fullName>
    </recommendedName>
</protein>
<dbReference type="PANTHER" id="PTHR24559:SF444">
    <property type="entry name" value="REVERSE TRANSCRIPTASE DOMAIN-CONTAINING PROTEIN"/>
    <property type="match status" value="1"/>
</dbReference>
<dbReference type="PANTHER" id="PTHR24559">
    <property type="entry name" value="TRANSPOSON TY3-I GAG-POL POLYPROTEIN"/>
    <property type="match status" value="1"/>
</dbReference>
<keyword evidence="4" id="KW-1185">Reference proteome</keyword>
<comment type="caution">
    <text evidence="3">The sequence shown here is derived from an EMBL/GenBank/DDBJ whole genome shotgun (WGS) entry which is preliminary data.</text>
</comment>
<dbReference type="Gene3D" id="3.30.70.270">
    <property type="match status" value="1"/>
</dbReference>
<name>A0AAE1X0Z9_9LAMI</name>
<dbReference type="SUPFAM" id="SSF56672">
    <property type="entry name" value="DNA/RNA polymerases"/>
    <property type="match status" value="1"/>
</dbReference>
<evidence type="ECO:0000313" key="4">
    <source>
        <dbReference type="Proteomes" id="UP001289374"/>
    </source>
</evidence>
<feature type="domain" description="Reverse transcriptase" evidence="2">
    <location>
        <begin position="62"/>
        <end position="145"/>
    </location>
</feature>
<dbReference type="EMBL" id="JACGWL010000005">
    <property type="protein sequence ID" value="KAK4403136.1"/>
    <property type="molecule type" value="Genomic_DNA"/>
</dbReference>
<proteinExistence type="predicted"/>
<organism evidence="3 4">
    <name type="scientific">Sesamum angolense</name>
    <dbReference type="NCBI Taxonomy" id="2727404"/>
    <lineage>
        <taxon>Eukaryota</taxon>
        <taxon>Viridiplantae</taxon>
        <taxon>Streptophyta</taxon>
        <taxon>Embryophyta</taxon>
        <taxon>Tracheophyta</taxon>
        <taxon>Spermatophyta</taxon>
        <taxon>Magnoliopsida</taxon>
        <taxon>eudicotyledons</taxon>
        <taxon>Gunneridae</taxon>
        <taxon>Pentapetalae</taxon>
        <taxon>asterids</taxon>
        <taxon>lamiids</taxon>
        <taxon>Lamiales</taxon>
        <taxon>Pedaliaceae</taxon>
        <taxon>Sesamum</taxon>
    </lineage>
</organism>
<dbReference type="InterPro" id="IPR043502">
    <property type="entry name" value="DNA/RNA_pol_sf"/>
</dbReference>
<dbReference type="InterPro" id="IPR000477">
    <property type="entry name" value="RT_dom"/>
</dbReference>
<evidence type="ECO:0000313" key="3">
    <source>
        <dbReference type="EMBL" id="KAK4403136.1"/>
    </source>
</evidence>
<dbReference type="InterPro" id="IPR053134">
    <property type="entry name" value="RNA-dir_DNA_polymerase"/>
</dbReference>
<evidence type="ECO:0000256" key="1">
    <source>
        <dbReference type="SAM" id="MobiDB-lite"/>
    </source>
</evidence>
<dbReference type="Pfam" id="PF00078">
    <property type="entry name" value="RVT_1"/>
    <property type="match status" value="1"/>
</dbReference>
<dbReference type="Proteomes" id="UP001289374">
    <property type="component" value="Unassembled WGS sequence"/>
</dbReference>
<sequence>MEVDLPSKESIRKSTQQDDQRGIDPSIAVQSLNIDPTFPSKAKKRHFGLEKDKIIKEEVRATYQRLVDRMFREQLGCNMEVCVDDMLVKSWQMDQHLANLAETFDTLRKYHMKFNPGKCAFEVRRINGYGERDRDQHTEDLSYLGNEASCYSRRGTEISRIGNPNHTDQALRDFDMMILVSHFSQLTTLPTNPLKLHRRPTSPVDETRLQYLVQVSIGPSMPNLKVLDLERFRPTLRSWFHSCQTNAQSNSTGLTFRSLGISL</sequence>
<gene>
    <name evidence="3" type="ORF">Sango_1054300</name>
</gene>
<dbReference type="AlphaFoldDB" id="A0AAE1X0Z9"/>
<dbReference type="InterPro" id="IPR043128">
    <property type="entry name" value="Rev_trsase/Diguanyl_cyclase"/>
</dbReference>
<reference evidence="3" key="1">
    <citation type="submission" date="2020-06" db="EMBL/GenBank/DDBJ databases">
        <authorList>
            <person name="Li T."/>
            <person name="Hu X."/>
            <person name="Zhang T."/>
            <person name="Song X."/>
            <person name="Zhang H."/>
            <person name="Dai N."/>
            <person name="Sheng W."/>
            <person name="Hou X."/>
            <person name="Wei L."/>
        </authorList>
    </citation>
    <scope>NUCLEOTIDE SEQUENCE</scope>
    <source>
        <strain evidence="3">K16</strain>
        <tissue evidence="3">Leaf</tissue>
    </source>
</reference>
<feature type="compositionally biased region" description="Basic and acidic residues" evidence="1">
    <location>
        <begin position="1"/>
        <end position="22"/>
    </location>
</feature>